<evidence type="ECO:0000313" key="6">
    <source>
        <dbReference type="Proteomes" id="UP000663826"/>
    </source>
</evidence>
<keyword evidence="3" id="KW-0812">Transmembrane</keyword>
<comment type="similarity">
    <text evidence="2">Belongs to the major facilitator superfamily. Monocarboxylate porter (TC 2.A.1.13) family.</text>
</comment>
<dbReference type="InterPro" id="IPR011701">
    <property type="entry name" value="MFS"/>
</dbReference>
<protein>
    <recommendedName>
        <fullName evidence="4">Major facilitator superfamily (MFS) profile domain-containing protein</fullName>
    </recommendedName>
</protein>
<feature type="transmembrane region" description="Helical" evidence="3">
    <location>
        <begin position="161"/>
        <end position="179"/>
    </location>
</feature>
<evidence type="ECO:0000256" key="3">
    <source>
        <dbReference type="SAM" id="Phobius"/>
    </source>
</evidence>
<feature type="transmembrane region" description="Helical" evidence="3">
    <location>
        <begin position="133"/>
        <end position="155"/>
    </location>
</feature>
<dbReference type="SUPFAM" id="SSF103473">
    <property type="entry name" value="MFS general substrate transporter"/>
    <property type="match status" value="1"/>
</dbReference>
<comment type="caution">
    <text evidence="5">The sequence shown here is derived from an EMBL/GenBank/DDBJ whole genome shotgun (WGS) entry which is preliminary data.</text>
</comment>
<dbReference type="EMBL" id="CAJMWQ010001028">
    <property type="protein sequence ID" value="CAE6429922.1"/>
    <property type="molecule type" value="Genomic_DNA"/>
</dbReference>
<organism evidence="5 6">
    <name type="scientific">Rhizoctonia solani</name>
    <dbReference type="NCBI Taxonomy" id="456999"/>
    <lineage>
        <taxon>Eukaryota</taxon>
        <taxon>Fungi</taxon>
        <taxon>Dikarya</taxon>
        <taxon>Basidiomycota</taxon>
        <taxon>Agaricomycotina</taxon>
        <taxon>Agaricomycetes</taxon>
        <taxon>Cantharellales</taxon>
        <taxon>Ceratobasidiaceae</taxon>
        <taxon>Rhizoctonia</taxon>
    </lineage>
</organism>
<dbReference type="InterPro" id="IPR050327">
    <property type="entry name" value="Proton-linked_MCT"/>
</dbReference>
<dbReference type="PROSITE" id="PS50850">
    <property type="entry name" value="MFS"/>
    <property type="match status" value="1"/>
</dbReference>
<feature type="transmembrane region" description="Helical" evidence="3">
    <location>
        <begin position="359"/>
        <end position="381"/>
    </location>
</feature>
<dbReference type="GO" id="GO:0022857">
    <property type="term" value="F:transmembrane transporter activity"/>
    <property type="evidence" value="ECO:0007669"/>
    <property type="project" value="InterPro"/>
</dbReference>
<proteinExistence type="inferred from homology"/>
<accession>A0A8H2XP43</accession>
<dbReference type="InterPro" id="IPR020846">
    <property type="entry name" value="MFS_dom"/>
</dbReference>
<dbReference type="GO" id="GO:0016020">
    <property type="term" value="C:membrane"/>
    <property type="evidence" value="ECO:0007669"/>
    <property type="project" value="UniProtKB-SubCell"/>
</dbReference>
<dbReference type="AlphaFoldDB" id="A0A8H2XP43"/>
<sequence>MTTPLNTRALPNNQGCDWDSQTVGDSEPISNNVIGEKTIQQTENAISPADEPTDEFVEGGVEGWKVILGCALISGPSIGALIWGVFQKYHAQHFLVGTPGATLTVIGSLQNALMMALAFVTGKFGDRYGYKKFIAAGCLVVFLGQLLAAFCHSLWSIFLTQGVLQGLGCGLLLPMIFALPSQWFKKRRGVATGFVIAGSSFGAGVPALIVQAMLDRIGFRKTLLIYSFVQAVTMLLGFLLIKVRPSASAGTKPVREVQWFDKKYLSDPMFWSCWTALFFALFGYMCPFVFISVYTSEKIPGISTQLANLPIPIMSFASAIGRIGAGHVADRIGFMNAFIVAIAISGVSQLVLWNVAAETYAGIMVFSVVFGLTGPCFLSLVTPIATTLYGTDNLATLTGLFNIANVPAAHRLEV</sequence>
<dbReference type="Proteomes" id="UP000663826">
    <property type="component" value="Unassembled WGS sequence"/>
</dbReference>
<dbReference type="Pfam" id="PF07690">
    <property type="entry name" value="MFS_1"/>
    <property type="match status" value="1"/>
</dbReference>
<feature type="transmembrane region" description="Helical" evidence="3">
    <location>
        <begin position="191"/>
        <end position="211"/>
    </location>
</feature>
<feature type="transmembrane region" description="Helical" evidence="3">
    <location>
        <begin position="306"/>
        <end position="325"/>
    </location>
</feature>
<feature type="transmembrane region" description="Helical" evidence="3">
    <location>
        <begin position="332"/>
        <end position="353"/>
    </location>
</feature>
<comment type="subcellular location">
    <subcellularLocation>
        <location evidence="1">Membrane</location>
        <topology evidence="1">Multi-pass membrane protein</topology>
    </subcellularLocation>
</comment>
<dbReference type="InterPro" id="IPR036259">
    <property type="entry name" value="MFS_trans_sf"/>
</dbReference>
<evidence type="ECO:0000256" key="2">
    <source>
        <dbReference type="ARBA" id="ARBA00006727"/>
    </source>
</evidence>
<keyword evidence="3" id="KW-0472">Membrane</keyword>
<feature type="transmembrane region" description="Helical" evidence="3">
    <location>
        <begin position="223"/>
        <end position="241"/>
    </location>
</feature>
<evidence type="ECO:0000259" key="4">
    <source>
        <dbReference type="PROSITE" id="PS50850"/>
    </source>
</evidence>
<feature type="transmembrane region" description="Helical" evidence="3">
    <location>
        <begin position="66"/>
        <end position="86"/>
    </location>
</feature>
<dbReference type="Gene3D" id="1.20.1250.20">
    <property type="entry name" value="MFS general substrate transporter like domains"/>
    <property type="match status" value="1"/>
</dbReference>
<dbReference type="PANTHER" id="PTHR11360">
    <property type="entry name" value="MONOCARBOXYLATE TRANSPORTER"/>
    <property type="match status" value="1"/>
</dbReference>
<feature type="domain" description="Major facilitator superfamily (MFS) profile" evidence="4">
    <location>
        <begin position="63"/>
        <end position="414"/>
    </location>
</feature>
<gene>
    <name evidence="5" type="ORF">RDB_LOCUS58818</name>
</gene>
<reference evidence="5" key="1">
    <citation type="submission" date="2021-01" db="EMBL/GenBank/DDBJ databases">
        <authorList>
            <person name="Kaushik A."/>
        </authorList>
    </citation>
    <scope>NUCLEOTIDE SEQUENCE</scope>
    <source>
        <strain evidence="5">AG1-1B</strain>
    </source>
</reference>
<evidence type="ECO:0000313" key="5">
    <source>
        <dbReference type="EMBL" id="CAE6429922.1"/>
    </source>
</evidence>
<evidence type="ECO:0000256" key="1">
    <source>
        <dbReference type="ARBA" id="ARBA00004141"/>
    </source>
</evidence>
<feature type="transmembrane region" description="Helical" evidence="3">
    <location>
        <begin position="269"/>
        <end position="294"/>
    </location>
</feature>
<feature type="transmembrane region" description="Helical" evidence="3">
    <location>
        <begin position="98"/>
        <end position="121"/>
    </location>
</feature>
<name>A0A8H2XP43_9AGAM</name>
<dbReference type="PANTHER" id="PTHR11360:SF284">
    <property type="entry name" value="EG:103B4.3 PROTEIN-RELATED"/>
    <property type="match status" value="1"/>
</dbReference>
<keyword evidence="3" id="KW-1133">Transmembrane helix</keyword>